<dbReference type="InterPro" id="IPR013078">
    <property type="entry name" value="His_Pase_superF_clade-1"/>
</dbReference>
<dbReference type="PANTHER" id="PTHR16469">
    <property type="entry name" value="UBIQUITIN-ASSOCIATED AND SH3 DOMAIN-CONTAINING BA-RELATED"/>
    <property type="match status" value="1"/>
</dbReference>
<dbReference type="OrthoDB" id="433124at2759"/>
<dbReference type="Pfam" id="PF00300">
    <property type="entry name" value="His_Phos_1"/>
    <property type="match status" value="1"/>
</dbReference>
<dbReference type="CDD" id="cd07040">
    <property type="entry name" value="HP"/>
    <property type="match status" value="1"/>
</dbReference>
<evidence type="ECO:0000313" key="1">
    <source>
        <dbReference type="EMBL" id="ORX84261.1"/>
    </source>
</evidence>
<dbReference type="EMBL" id="MCFE01000197">
    <property type="protein sequence ID" value="ORX94743.1"/>
    <property type="molecule type" value="Genomic_DNA"/>
</dbReference>
<dbReference type="EMBL" id="MCFE01000615">
    <property type="protein sequence ID" value="ORX84261.1"/>
    <property type="molecule type" value="Genomic_DNA"/>
</dbReference>
<dbReference type="SMART" id="SM00855">
    <property type="entry name" value="PGAM"/>
    <property type="match status" value="1"/>
</dbReference>
<accession>A0A1Y1XEQ7</accession>
<sequence>MPVSEPRKLTVWFVRHGERTDFVDPNWRYTTTTPYDPPLTELGAKQATKTGYYLRDLAQENFDSFVRPHSKTRYLLYASPFLRCIQTAEGIIRGIGTSRYSEIVGGIRLEPALSEWMSEEYFTEQIPDSLISSCKEACLVNRVPLELAYKPQLNHLPEFPETLDQLAARFRDFLERTVQQLEQDTPENEPFPTVILVTHGAGVNSLLEACFKERTLVEVNYCSLSRAHLNLKKKEEGWLVDKQATTIHLR</sequence>
<evidence type="ECO:0000313" key="3">
    <source>
        <dbReference type="Proteomes" id="UP000193498"/>
    </source>
</evidence>
<dbReference type="SUPFAM" id="SSF53254">
    <property type="entry name" value="Phosphoglycerate mutase-like"/>
    <property type="match status" value="1"/>
</dbReference>
<dbReference type="Gene3D" id="3.40.50.1240">
    <property type="entry name" value="Phosphoglycerate mutase-like"/>
    <property type="match status" value="1"/>
</dbReference>
<dbReference type="InterPro" id="IPR051710">
    <property type="entry name" value="Phosphatase_SH3-domain"/>
</dbReference>
<dbReference type="Proteomes" id="UP000193498">
    <property type="component" value="Unassembled WGS sequence"/>
</dbReference>
<name>A0A1Y1XEQ7_9FUNG</name>
<evidence type="ECO:0000313" key="2">
    <source>
        <dbReference type="EMBL" id="ORX94743.1"/>
    </source>
</evidence>
<dbReference type="STRING" id="1314790.A0A1Y1XEQ7"/>
<organism evidence="1 3">
    <name type="scientific">Basidiobolus meristosporus CBS 931.73</name>
    <dbReference type="NCBI Taxonomy" id="1314790"/>
    <lineage>
        <taxon>Eukaryota</taxon>
        <taxon>Fungi</taxon>
        <taxon>Fungi incertae sedis</taxon>
        <taxon>Zoopagomycota</taxon>
        <taxon>Entomophthoromycotina</taxon>
        <taxon>Basidiobolomycetes</taxon>
        <taxon>Basidiobolales</taxon>
        <taxon>Basidiobolaceae</taxon>
        <taxon>Basidiobolus</taxon>
    </lineage>
</organism>
<reference evidence="1 3" key="1">
    <citation type="submission" date="2016-07" db="EMBL/GenBank/DDBJ databases">
        <title>Pervasive Adenine N6-methylation of Active Genes in Fungi.</title>
        <authorList>
            <consortium name="DOE Joint Genome Institute"/>
            <person name="Mondo S.J."/>
            <person name="Dannebaum R.O."/>
            <person name="Kuo R.C."/>
            <person name="Labutti K."/>
            <person name="Haridas S."/>
            <person name="Kuo A."/>
            <person name="Salamov A."/>
            <person name="Ahrendt S.R."/>
            <person name="Lipzen A."/>
            <person name="Sullivan W."/>
            <person name="Andreopoulos W.B."/>
            <person name="Clum A."/>
            <person name="Lindquist E."/>
            <person name="Daum C."/>
            <person name="Ramamoorthy G.K."/>
            <person name="Gryganskyi A."/>
            <person name="Culley D."/>
            <person name="Magnuson J.K."/>
            <person name="James T.Y."/>
            <person name="O'Malley M.A."/>
            <person name="Stajich J.E."/>
            <person name="Spatafora J.W."/>
            <person name="Visel A."/>
            <person name="Grigoriev I.V."/>
        </authorList>
    </citation>
    <scope>NUCLEOTIDE SEQUENCE [LARGE SCALE GENOMIC DNA]</scope>
    <source>
        <strain evidence="1 3">CBS 931.73</strain>
    </source>
</reference>
<gene>
    <name evidence="2" type="ORF">K493DRAFT_352253</name>
    <name evidence="1" type="ORF">K493DRAFT_360750</name>
</gene>
<protein>
    <submittedName>
        <fullName evidence="1">Phosphoglycerate mutase-like protein</fullName>
    </submittedName>
</protein>
<dbReference type="InterPro" id="IPR029033">
    <property type="entry name" value="His_PPase_superfam"/>
</dbReference>
<dbReference type="InParanoid" id="A0A1Y1XEQ7"/>
<dbReference type="AlphaFoldDB" id="A0A1Y1XEQ7"/>
<dbReference type="PANTHER" id="PTHR16469:SF27">
    <property type="entry name" value="UBIQUITIN-ASSOCIATED AND SH3 DOMAIN-CONTAINING BA-RELATED"/>
    <property type="match status" value="1"/>
</dbReference>
<keyword evidence="3" id="KW-1185">Reference proteome</keyword>
<proteinExistence type="predicted"/>
<comment type="caution">
    <text evidence="1">The sequence shown here is derived from an EMBL/GenBank/DDBJ whole genome shotgun (WGS) entry which is preliminary data.</text>
</comment>